<evidence type="ECO:0008006" key="5">
    <source>
        <dbReference type="Google" id="ProtNLM"/>
    </source>
</evidence>
<feature type="repeat" description="PPR" evidence="2">
    <location>
        <begin position="206"/>
        <end position="240"/>
    </location>
</feature>
<feature type="repeat" description="PPR" evidence="2">
    <location>
        <begin position="136"/>
        <end position="170"/>
    </location>
</feature>
<dbReference type="OrthoDB" id="1662615at2759"/>
<dbReference type="InterPro" id="IPR002885">
    <property type="entry name" value="PPR_rpt"/>
</dbReference>
<reference evidence="4" key="1">
    <citation type="journal article" date="2019" name="Gigascience">
        <title>De novo genome assembly of the endangered Acer yangbiense, a plant species with extremely small populations endemic to Yunnan Province, China.</title>
        <authorList>
            <person name="Yang J."/>
            <person name="Wariss H.M."/>
            <person name="Tao L."/>
            <person name="Zhang R."/>
            <person name="Yun Q."/>
            <person name="Hollingsworth P."/>
            <person name="Dao Z."/>
            <person name="Luo G."/>
            <person name="Guo H."/>
            <person name="Ma Y."/>
            <person name="Sun W."/>
        </authorList>
    </citation>
    <scope>NUCLEOTIDE SEQUENCE [LARGE SCALE GENOMIC DNA]</scope>
    <source>
        <strain evidence="4">cv. Malutang</strain>
    </source>
</reference>
<organism evidence="3 4">
    <name type="scientific">Acer yangbiense</name>
    <dbReference type="NCBI Taxonomy" id="1000413"/>
    <lineage>
        <taxon>Eukaryota</taxon>
        <taxon>Viridiplantae</taxon>
        <taxon>Streptophyta</taxon>
        <taxon>Embryophyta</taxon>
        <taxon>Tracheophyta</taxon>
        <taxon>Spermatophyta</taxon>
        <taxon>Magnoliopsida</taxon>
        <taxon>eudicotyledons</taxon>
        <taxon>Gunneridae</taxon>
        <taxon>Pentapetalae</taxon>
        <taxon>rosids</taxon>
        <taxon>malvids</taxon>
        <taxon>Sapindales</taxon>
        <taxon>Sapindaceae</taxon>
        <taxon>Hippocastanoideae</taxon>
        <taxon>Acereae</taxon>
        <taxon>Acer</taxon>
    </lineage>
</organism>
<dbReference type="Pfam" id="PF20431">
    <property type="entry name" value="E_motif"/>
    <property type="match status" value="1"/>
</dbReference>
<evidence type="ECO:0000256" key="1">
    <source>
        <dbReference type="ARBA" id="ARBA00022737"/>
    </source>
</evidence>
<dbReference type="NCBIfam" id="TIGR00756">
    <property type="entry name" value="PPR"/>
    <property type="match status" value="3"/>
</dbReference>
<sequence length="594" mass="66634">MQKLIIRRLQNYTKKQSNALLIHSISTCIPERTNVESWTTLISLLAQGGPDSEFALFEASKILDSGFKPNGYALVNILRASTDLGFNSYCQQLHTYILKSGFVSNVFVSTALIGFYRKIESLSDANKLFVEIPQPSVVSWNSLISGNVQSGKYRQALRLFLELERSEVYADAYSFTAALAACGHLGLLQLGKSVHSKIVKYGLECGVVVANCLIDMYGKCGLLEDAISVFNKMVDKDIISWNSVIAASARNDDLEQAFRFFHQLPDPDTISYNELINGVAQFGNMKEAIEILSIMQKPNSSSWNSILTGYVHRNRAHEALEFFYSMKSEDVEMDEYTFSITLSGIASLAALTWGMLIHCCTMKQGLNTSIVVASALIDMYSKCGQLKDAELMFRSLSKKNLITWNAMITGYAHNGDSTKVIQLFEQLKMVRDLQPDWVTFLNVLSACSHNEIPLHQAIQYFESMIKDYGIEPTVEHCCSMVRLMGQNGEVYRAMWTIYQLGFASYRVVWTALLGACVACGELKVAKISAAKVIRLEGGDDDYVYVTMSNIFARHGKWGEVSAVRKFMQERGVRKEAGCSWIEVENITPYEYMLR</sequence>
<dbReference type="InterPro" id="IPR046848">
    <property type="entry name" value="E_motif"/>
</dbReference>
<dbReference type="FunFam" id="1.25.40.10:FF:000606">
    <property type="entry name" value="Putative pentatricopeptide repeat-containing protein"/>
    <property type="match status" value="1"/>
</dbReference>
<dbReference type="FunFam" id="1.25.40.10:FF:000351">
    <property type="entry name" value="Pentatricopeptide repeat-containing protein"/>
    <property type="match status" value="1"/>
</dbReference>
<evidence type="ECO:0000313" key="4">
    <source>
        <dbReference type="Proteomes" id="UP000323000"/>
    </source>
</evidence>
<dbReference type="AlphaFoldDB" id="A0A5C7H3X5"/>
<dbReference type="PANTHER" id="PTHR47926">
    <property type="entry name" value="PENTATRICOPEPTIDE REPEAT-CONTAINING PROTEIN"/>
    <property type="match status" value="1"/>
</dbReference>
<dbReference type="GO" id="GO:0009451">
    <property type="term" value="P:RNA modification"/>
    <property type="evidence" value="ECO:0007669"/>
    <property type="project" value="InterPro"/>
</dbReference>
<evidence type="ECO:0000256" key="2">
    <source>
        <dbReference type="PROSITE-ProRule" id="PRU00708"/>
    </source>
</evidence>
<feature type="repeat" description="PPR" evidence="2">
    <location>
        <begin position="540"/>
        <end position="574"/>
    </location>
</feature>
<dbReference type="PROSITE" id="PS51375">
    <property type="entry name" value="PPR"/>
    <property type="match status" value="6"/>
</dbReference>
<feature type="repeat" description="PPR" evidence="2">
    <location>
        <begin position="400"/>
        <end position="435"/>
    </location>
</feature>
<proteinExistence type="predicted"/>
<dbReference type="InterPro" id="IPR046960">
    <property type="entry name" value="PPR_At4g14850-like_plant"/>
</dbReference>
<feature type="repeat" description="PPR" evidence="2">
    <location>
        <begin position="299"/>
        <end position="333"/>
    </location>
</feature>
<dbReference type="FunFam" id="1.25.40.10:FF:001486">
    <property type="entry name" value="Pentatricopeptide repeat-containing protein mitochondrial"/>
    <property type="match status" value="1"/>
</dbReference>
<dbReference type="Gene3D" id="1.25.40.10">
    <property type="entry name" value="Tetratricopeptide repeat domain"/>
    <property type="match status" value="5"/>
</dbReference>
<keyword evidence="1" id="KW-0677">Repeat</keyword>
<dbReference type="Proteomes" id="UP000323000">
    <property type="component" value="Chromosome 11"/>
</dbReference>
<comment type="caution">
    <text evidence="3">The sequence shown here is derived from an EMBL/GenBank/DDBJ whole genome shotgun (WGS) entry which is preliminary data.</text>
</comment>
<dbReference type="EMBL" id="VAHF01000011">
    <property type="protein sequence ID" value="TXG51152.1"/>
    <property type="molecule type" value="Genomic_DNA"/>
</dbReference>
<dbReference type="GO" id="GO:0003723">
    <property type="term" value="F:RNA binding"/>
    <property type="evidence" value="ECO:0007669"/>
    <property type="project" value="InterPro"/>
</dbReference>
<dbReference type="PANTHER" id="PTHR47926:SF347">
    <property type="entry name" value="PENTATRICOPEPTIDE REPEAT-CONTAINING PROTEIN"/>
    <property type="match status" value="1"/>
</dbReference>
<dbReference type="Pfam" id="PF13041">
    <property type="entry name" value="PPR_2"/>
    <property type="match status" value="3"/>
</dbReference>
<dbReference type="FunFam" id="1.25.40.10:FF:000090">
    <property type="entry name" value="Pentatricopeptide repeat-containing protein, chloroplastic"/>
    <property type="match status" value="1"/>
</dbReference>
<evidence type="ECO:0000313" key="3">
    <source>
        <dbReference type="EMBL" id="TXG51152.1"/>
    </source>
</evidence>
<feature type="repeat" description="PPR" evidence="2">
    <location>
        <begin position="268"/>
        <end position="298"/>
    </location>
</feature>
<keyword evidence="4" id="KW-1185">Reference proteome</keyword>
<gene>
    <name evidence="3" type="ORF">EZV62_023676</name>
</gene>
<dbReference type="Pfam" id="PF01535">
    <property type="entry name" value="PPR"/>
    <property type="match status" value="3"/>
</dbReference>
<name>A0A5C7H3X5_9ROSI</name>
<protein>
    <recommendedName>
        <fullName evidence="5">Pentacotripeptide-repeat region of PRORP domain-containing protein</fullName>
    </recommendedName>
</protein>
<dbReference type="InterPro" id="IPR011990">
    <property type="entry name" value="TPR-like_helical_dom_sf"/>
</dbReference>
<accession>A0A5C7H3X5</accession>